<organism evidence="2 3">
    <name type="scientific">Parvularcula maris</name>
    <dbReference type="NCBI Taxonomy" id="2965077"/>
    <lineage>
        <taxon>Bacteria</taxon>
        <taxon>Pseudomonadati</taxon>
        <taxon>Pseudomonadota</taxon>
        <taxon>Alphaproteobacteria</taxon>
        <taxon>Parvularculales</taxon>
        <taxon>Parvularculaceae</taxon>
        <taxon>Parvularcula</taxon>
    </lineage>
</organism>
<dbReference type="EMBL" id="JANIBC010000017">
    <property type="protein sequence ID" value="MCQ8186380.1"/>
    <property type="molecule type" value="Genomic_DNA"/>
</dbReference>
<evidence type="ECO:0000313" key="3">
    <source>
        <dbReference type="Proteomes" id="UP001142610"/>
    </source>
</evidence>
<sequence length="185" mass="20294">MRAAALTILALLSVAACASTERQRAARLANPAPCPNIFVLDLASRFVEFGGEDPSLEAVKFSGEIDDVQTSCRYYADVPIRADVDLALSVGRADASAAETINIPFFVAVMRTNRDVIEKEVFEVPVTFRAGERVVSLERSIDEIVIPRRGENTSGTNFEISIGFQLTEAQYRFNRSGKSLKFPES</sequence>
<accession>A0A9X2LB04</accession>
<evidence type="ECO:0000256" key="1">
    <source>
        <dbReference type="SAM" id="SignalP"/>
    </source>
</evidence>
<dbReference type="PROSITE" id="PS51257">
    <property type="entry name" value="PROKAR_LIPOPROTEIN"/>
    <property type="match status" value="1"/>
</dbReference>
<feature type="signal peptide" evidence="1">
    <location>
        <begin position="1"/>
        <end position="18"/>
    </location>
</feature>
<reference evidence="2" key="1">
    <citation type="submission" date="2022-07" db="EMBL/GenBank/DDBJ databases">
        <title>Parvularcula maris sp. nov., an algicidal bacterium isolated from seawater.</title>
        <authorList>
            <person name="Li F."/>
        </authorList>
    </citation>
    <scope>NUCLEOTIDE SEQUENCE</scope>
    <source>
        <strain evidence="2">BGMRC 0090</strain>
    </source>
</reference>
<dbReference type="AlphaFoldDB" id="A0A9X2LB04"/>
<name>A0A9X2LB04_9PROT</name>
<comment type="caution">
    <text evidence="2">The sequence shown here is derived from an EMBL/GenBank/DDBJ whole genome shotgun (WGS) entry which is preliminary data.</text>
</comment>
<keyword evidence="3" id="KW-1185">Reference proteome</keyword>
<protein>
    <submittedName>
        <fullName evidence="2">Uncharacterized protein</fullName>
    </submittedName>
</protein>
<gene>
    <name evidence="2" type="ORF">NOG11_13420</name>
</gene>
<keyword evidence="1" id="KW-0732">Signal</keyword>
<dbReference type="RefSeq" id="WP_256620294.1">
    <property type="nucleotide sequence ID" value="NZ_JANIBC010000017.1"/>
</dbReference>
<dbReference type="Proteomes" id="UP001142610">
    <property type="component" value="Unassembled WGS sequence"/>
</dbReference>
<feature type="chain" id="PRO_5040785504" evidence="1">
    <location>
        <begin position="19"/>
        <end position="185"/>
    </location>
</feature>
<proteinExistence type="predicted"/>
<evidence type="ECO:0000313" key="2">
    <source>
        <dbReference type="EMBL" id="MCQ8186380.1"/>
    </source>
</evidence>